<accession>A0AAD5DPR3</accession>
<feature type="region of interest" description="Disordered" evidence="6">
    <location>
        <begin position="591"/>
        <end position="613"/>
    </location>
</feature>
<dbReference type="InterPro" id="IPR008963">
    <property type="entry name" value="Purple_acid_Pase-like_N"/>
</dbReference>
<evidence type="ECO:0000259" key="8">
    <source>
        <dbReference type="Pfam" id="PF14008"/>
    </source>
</evidence>
<dbReference type="Gene3D" id="3.60.21.10">
    <property type="match status" value="1"/>
</dbReference>
<dbReference type="EMBL" id="JADXDR010000063">
    <property type="protein sequence ID" value="KAI7841497.1"/>
    <property type="molecule type" value="Genomic_DNA"/>
</dbReference>
<evidence type="ECO:0000256" key="5">
    <source>
        <dbReference type="RuleBase" id="RU361203"/>
    </source>
</evidence>
<evidence type="ECO:0000256" key="2">
    <source>
        <dbReference type="ARBA" id="ARBA00022729"/>
    </source>
</evidence>
<comment type="catalytic activity">
    <reaction evidence="5">
        <text>a phosphate monoester + H2O = an alcohol + phosphate</text>
        <dbReference type="Rhea" id="RHEA:15017"/>
        <dbReference type="ChEBI" id="CHEBI:15377"/>
        <dbReference type="ChEBI" id="CHEBI:30879"/>
        <dbReference type="ChEBI" id="CHEBI:43474"/>
        <dbReference type="ChEBI" id="CHEBI:67140"/>
        <dbReference type="EC" id="3.1.3.2"/>
    </reaction>
</comment>
<dbReference type="Pfam" id="PF16656">
    <property type="entry name" value="Pur_ac_phosph_N"/>
    <property type="match status" value="1"/>
</dbReference>
<dbReference type="PANTHER" id="PTHR22953:SF153">
    <property type="entry name" value="PURPLE ACID PHOSPHATASE"/>
    <property type="match status" value="1"/>
</dbReference>
<dbReference type="SUPFAM" id="SSF49363">
    <property type="entry name" value="Purple acid phosphatase, N-terminal domain"/>
    <property type="match status" value="1"/>
</dbReference>
<evidence type="ECO:0000313" key="11">
    <source>
        <dbReference type="Proteomes" id="UP001205105"/>
    </source>
</evidence>
<dbReference type="EC" id="3.1.3.2" evidence="5"/>
<dbReference type="AlphaFoldDB" id="A0AAD5DPR3"/>
<evidence type="ECO:0000313" key="10">
    <source>
        <dbReference type="EMBL" id="KAI7841497.1"/>
    </source>
</evidence>
<evidence type="ECO:0000259" key="7">
    <source>
        <dbReference type="Pfam" id="PF00149"/>
    </source>
</evidence>
<comment type="caution">
    <text evidence="10">The sequence shown here is derived from an EMBL/GenBank/DDBJ whole genome shotgun (WGS) entry which is preliminary data.</text>
</comment>
<feature type="domain" description="Purple acid phosphatase C-terminal" evidence="8">
    <location>
        <begin position="500"/>
        <end position="557"/>
    </location>
</feature>
<dbReference type="GO" id="GO:0046872">
    <property type="term" value="F:metal ion binding"/>
    <property type="evidence" value="ECO:0007669"/>
    <property type="project" value="InterPro"/>
</dbReference>
<feature type="region of interest" description="Disordered" evidence="6">
    <location>
        <begin position="1"/>
        <end position="20"/>
    </location>
</feature>
<keyword evidence="3 5" id="KW-0378">Hydrolase</keyword>
<dbReference type="InterPro" id="IPR004843">
    <property type="entry name" value="Calcineurin-like_PHP"/>
</dbReference>
<proteinExistence type="inferred from homology"/>
<dbReference type="InterPro" id="IPR039331">
    <property type="entry name" value="PAPs-like"/>
</dbReference>
<gene>
    <name evidence="10" type="ORF">COHA_004890</name>
</gene>
<dbReference type="Gene3D" id="2.60.40.380">
    <property type="entry name" value="Purple acid phosphatase-like, N-terminal"/>
    <property type="match status" value="1"/>
</dbReference>
<organism evidence="10 11">
    <name type="scientific">Chlorella ohadii</name>
    <dbReference type="NCBI Taxonomy" id="2649997"/>
    <lineage>
        <taxon>Eukaryota</taxon>
        <taxon>Viridiplantae</taxon>
        <taxon>Chlorophyta</taxon>
        <taxon>core chlorophytes</taxon>
        <taxon>Trebouxiophyceae</taxon>
        <taxon>Chlorellales</taxon>
        <taxon>Chlorellaceae</taxon>
        <taxon>Chlorella clade</taxon>
        <taxon>Chlorella</taxon>
    </lineage>
</organism>
<keyword evidence="2" id="KW-0732">Signal</keyword>
<keyword evidence="4" id="KW-0325">Glycoprotein</keyword>
<dbReference type="InterPro" id="IPR015914">
    <property type="entry name" value="PAPs_N"/>
</dbReference>
<dbReference type="InterPro" id="IPR029052">
    <property type="entry name" value="Metallo-depent_PP-like"/>
</dbReference>
<sequence length="672" mass="74477">MPRAPKVGGPSPHPCKTSEIKDLHHSSPAAMAQRLLLAALCLAVACGPAPAAHAQVSYSPLYQRPAERPALALEHGRLARSPQANAHSPEQVHLAFAGLGAYAVTWVTYPLDSPHLESAAEAQAAANAGANRRLVAAPTSQQQHLSAAASDAAGQLDRRRRDRCAPVVQAGGKSVVQYGTESGDYQHTVESPDPPACYSSGSYVSGAIHRVIFGAGYEGPLPYNTTIFYRVGDPARGWSDEFSFRTAPLVGPEALPYRLGLVGDLGQTDHSLRCADDDNQLGMQADCLLHTVSQFHLLISLPLVAFPLVFSTLEHMTTTNADSVILTGDLSYADGYQPRWDTWGRLVAPHTSRQVWMYCVGNHEIELTDGVKDFLSYTTRFYCPYRHSLSESPLYYSYDVAGAHVIMLSSYSPYSRDSAQYAWLLRDLAGVDRAHTPWLIVSFHAPWYNSNYAHQGEGEEMRKAMEPVLYEHGVDFVFCGHVHAYERHHRVFDNRLDHCAPIHINIGDGGNKEGPDKKYYVQPKYSAYREPSFGHGTLDLLDVTHAEWRWHRNQDDGPESADFLSVVRDPDCKSLRAARLAAWRANRAAAAGGTAQQGQQQQGQQQQERSAAWVEEQAEEQALILEREAERRAATKVQRQQLSEEEEQQQHGLWCALCRLARRVGRLLGWRS</sequence>
<comment type="similarity">
    <text evidence="1 5">Belongs to the metallophosphoesterase superfamily. Purple acid phosphatase family.</text>
</comment>
<evidence type="ECO:0000259" key="9">
    <source>
        <dbReference type="Pfam" id="PF16656"/>
    </source>
</evidence>
<name>A0AAD5DPR3_9CHLO</name>
<evidence type="ECO:0000256" key="4">
    <source>
        <dbReference type="ARBA" id="ARBA00023180"/>
    </source>
</evidence>
<dbReference type="SUPFAM" id="SSF56300">
    <property type="entry name" value="Metallo-dependent phosphatases"/>
    <property type="match status" value="1"/>
</dbReference>
<dbReference type="PANTHER" id="PTHR22953">
    <property type="entry name" value="ACID PHOSPHATASE RELATED"/>
    <property type="match status" value="1"/>
</dbReference>
<evidence type="ECO:0000256" key="1">
    <source>
        <dbReference type="ARBA" id="ARBA00008723"/>
    </source>
</evidence>
<keyword evidence="11" id="KW-1185">Reference proteome</keyword>
<protein>
    <recommendedName>
        <fullName evidence="5">Purple acid phosphatase</fullName>
        <ecNumber evidence="5">3.1.3.2</ecNumber>
    </recommendedName>
</protein>
<evidence type="ECO:0000256" key="3">
    <source>
        <dbReference type="ARBA" id="ARBA00022801"/>
    </source>
</evidence>
<dbReference type="InterPro" id="IPR041792">
    <property type="entry name" value="MPP_PAP"/>
</dbReference>
<reference evidence="10" key="1">
    <citation type="submission" date="2020-11" db="EMBL/GenBank/DDBJ databases">
        <title>Chlorella ohadii genome sequencing and assembly.</title>
        <authorList>
            <person name="Murik O."/>
            <person name="Treves H."/>
            <person name="Kedem I."/>
            <person name="Shotland Y."/>
            <person name="Kaplan A."/>
        </authorList>
    </citation>
    <scope>NUCLEOTIDE SEQUENCE</scope>
    <source>
        <strain evidence="10">1</strain>
    </source>
</reference>
<dbReference type="InterPro" id="IPR025733">
    <property type="entry name" value="PAPs_C"/>
</dbReference>
<feature type="domain" description="Purple acid phosphatase N-terminal" evidence="9">
    <location>
        <begin position="171"/>
        <end position="246"/>
    </location>
</feature>
<evidence type="ECO:0000256" key="6">
    <source>
        <dbReference type="SAM" id="MobiDB-lite"/>
    </source>
</evidence>
<dbReference type="Pfam" id="PF14008">
    <property type="entry name" value="Metallophos_C"/>
    <property type="match status" value="1"/>
</dbReference>
<dbReference type="CDD" id="cd00839">
    <property type="entry name" value="MPP_PAPs"/>
    <property type="match status" value="1"/>
</dbReference>
<dbReference type="Pfam" id="PF00149">
    <property type="entry name" value="Metallophos"/>
    <property type="match status" value="1"/>
</dbReference>
<dbReference type="GO" id="GO:0003993">
    <property type="term" value="F:acid phosphatase activity"/>
    <property type="evidence" value="ECO:0007669"/>
    <property type="project" value="UniProtKB-EC"/>
</dbReference>
<dbReference type="Proteomes" id="UP001205105">
    <property type="component" value="Unassembled WGS sequence"/>
</dbReference>
<feature type="domain" description="Calcineurin-like phosphoesterase" evidence="7">
    <location>
        <begin position="319"/>
        <end position="485"/>
    </location>
</feature>